<name>A0A2D3I5R7_9VIRU</name>
<evidence type="ECO:0000313" key="1">
    <source>
        <dbReference type="EMBL" id="ATU83714.1"/>
    </source>
</evidence>
<protein>
    <submittedName>
        <fullName evidence="1">ORF1157</fullName>
    </submittedName>
</protein>
<sequence length="92" mass="10134">MLRAFHVLLQQTQVLPPRILLRASYVRKAQRSSILVPPASEITVAVTTTANSRAVVATRRALVGDVILTVMSLRVDVLATSPCLFIHQKMVQ</sequence>
<dbReference type="Proteomes" id="UP000267516">
    <property type="component" value="Segment"/>
</dbReference>
<organism evidence="1">
    <name type="scientific">White spot syndrome virus</name>
    <dbReference type="NCBI Taxonomy" id="342409"/>
    <lineage>
        <taxon>Viruses</taxon>
        <taxon>Viruses incertae sedis</taxon>
        <taxon>Naldaviricetes</taxon>
        <taxon>Nimaviridae</taxon>
        <taxon>Whispovirus</taxon>
    </lineage>
</organism>
<reference evidence="1" key="1">
    <citation type="journal article" date="2018" name="Aquaculture">
        <title>Complete genome sequence of a white spot syndrome virus associated with a disease incursion in Australia.</title>
        <authorList>
            <person name="Oakey J."/>
            <person name="Smith C.S."/>
        </authorList>
    </citation>
    <scope>NUCLEOTIDE SEQUENCE [LARGE SCALE GENOMIC DNA]</scope>
    <source>
        <strain evidence="1">WSSV-AU</strain>
    </source>
</reference>
<accession>A0A2D3I5R7</accession>
<proteinExistence type="predicted"/>
<dbReference type="EMBL" id="MF768985">
    <property type="protein sequence ID" value="ATU83714.1"/>
    <property type="molecule type" value="Genomic_DNA"/>
</dbReference>